<sequence>MIRSSIGLRQTVQFQQKRLIWDRIKEIFVQAPNLSPSQSAMNALGFRREAPASKSIKEVPVIPRTAPGAQFKIRYFDRDTVKPTDWNYKDSEGKVAAVSPLKYMDGTPYLTQFAPVPDMPAHLPRQSADWIRPGLPPCAGHPYKLKPTVPETYQD</sequence>
<reference evidence="1 3" key="1">
    <citation type="journal article" date="2012" name="Nature">
        <title>Algal genomes reveal evolutionary mosaicism and the fate of nucleomorphs.</title>
        <authorList>
            <consortium name="DOE Joint Genome Institute"/>
            <person name="Curtis B.A."/>
            <person name="Tanifuji G."/>
            <person name="Burki F."/>
            <person name="Gruber A."/>
            <person name="Irimia M."/>
            <person name="Maruyama S."/>
            <person name="Arias M.C."/>
            <person name="Ball S.G."/>
            <person name="Gile G.H."/>
            <person name="Hirakawa Y."/>
            <person name="Hopkins J.F."/>
            <person name="Kuo A."/>
            <person name="Rensing S.A."/>
            <person name="Schmutz J."/>
            <person name="Symeonidi A."/>
            <person name="Elias M."/>
            <person name="Eveleigh R.J."/>
            <person name="Herman E.K."/>
            <person name="Klute M.J."/>
            <person name="Nakayama T."/>
            <person name="Obornik M."/>
            <person name="Reyes-Prieto A."/>
            <person name="Armbrust E.V."/>
            <person name="Aves S.J."/>
            <person name="Beiko R.G."/>
            <person name="Coutinho P."/>
            <person name="Dacks J.B."/>
            <person name="Durnford D.G."/>
            <person name="Fast N.M."/>
            <person name="Green B.R."/>
            <person name="Grisdale C.J."/>
            <person name="Hempel F."/>
            <person name="Henrissat B."/>
            <person name="Hoppner M.P."/>
            <person name="Ishida K."/>
            <person name="Kim E."/>
            <person name="Koreny L."/>
            <person name="Kroth P.G."/>
            <person name="Liu Y."/>
            <person name="Malik S.B."/>
            <person name="Maier U.G."/>
            <person name="McRose D."/>
            <person name="Mock T."/>
            <person name="Neilson J.A."/>
            <person name="Onodera N.T."/>
            <person name="Poole A.M."/>
            <person name="Pritham E.J."/>
            <person name="Richards T.A."/>
            <person name="Rocap G."/>
            <person name="Roy S.W."/>
            <person name="Sarai C."/>
            <person name="Schaack S."/>
            <person name="Shirato S."/>
            <person name="Slamovits C.H."/>
            <person name="Spencer D.F."/>
            <person name="Suzuki S."/>
            <person name="Worden A.Z."/>
            <person name="Zauner S."/>
            <person name="Barry K."/>
            <person name="Bell C."/>
            <person name="Bharti A.K."/>
            <person name="Crow J.A."/>
            <person name="Grimwood J."/>
            <person name="Kramer R."/>
            <person name="Lindquist E."/>
            <person name="Lucas S."/>
            <person name="Salamov A."/>
            <person name="McFadden G.I."/>
            <person name="Lane C.E."/>
            <person name="Keeling P.J."/>
            <person name="Gray M.W."/>
            <person name="Grigoriev I.V."/>
            <person name="Archibald J.M."/>
        </authorList>
    </citation>
    <scope>NUCLEOTIDE SEQUENCE</scope>
    <source>
        <strain evidence="1 3">CCMP2712</strain>
    </source>
</reference>
<dbReference type="Proteomes" id="UP000011087">
    <property type="component" value="Unassembled WGS sequence"/>
</dbReference>
<reference evidence="2" key="3">
    <citation type="submission" date="2015-06" db="UniProtKB">
        <authorList>
            <consortium name="EnsemblProtists"/>
        </authorList>
    </citation>
    <scope>IDENTIFICATION</scope>
</reference>
<gene>
    <name evidence="1" type="ORF">GUITHDRAFT_155966</name>
</gene>
<dbReference type="EnsemblProtists" id="EKX33676">
    <property type="protein sequence ID" value="EKX33676"/>
    <property type="gene ID" value="GUITHDRAFT_155966"/>
</dbReference>
<dbReference type="PaxDb" id="55529-EKX33676"/>
<dbReference type="GeneID" id="17290414"/>
<keyword evidence="3" id="KW-1185">Reference proteome</keyword>
<dbReference type="RefSeq" id="XP_005820656.1">
    <property type="nucleotide sequence ID" value="XM_005820599.1"/>
</dbReference>
<dbReference type="AlphaFoldDB" id="L1IBP6"/>
<dbReference type="KEGG" id="gtt:GUITHDRAFT_155966"/>
<reference evidence="3" key="2">
    <citation type="submission" date="2012-11" db="EMBL/GenBank/DDBJ databases">
        <authorList>
            <person name="Kuo A."/>
            <person name="Curtis B.A."/>
            <person name="Tanifuji G."/>
            <person name="Burki F."/>
            <person name="Gruber A."/>
            <person name="Irimia M."/>
            <person name="Maruyama S."/>
            <person name="Arias M.C."/>
            <person name="Ball S.G."/>
            <person name="Gile G.H."/>
            <person name="Hirakawa Y."/>
            <person name="Hopkins J.F."/>
            <person name="Rensing S.A."/>
            <person name="Schmutz J."/>
            <person name="Symeonidi A."/>
            <person name="Elias M."/>
            <person name="Eveleigh R.J."/>
            <person name="Herman E.K."/>
            <person name="Klute M.J."/>
            <person name="Nakayama T."/>
            <person name="Obornik M."/>
            <person name="Reyes-Prieto A."/>
            <person name="Armbrust E.V."/>
            <person name="Aves S.J."/>
            <person name="Beiko R.G."/>
            <person name="Coutinho P."/>
            <person name="Dacks J.B."/>
            <person name="Durnford D.G."/>
            <person name="Fast N.M."/>
            <person name="Green B.R."/>
            <person name="Grisdale C."/>
            <person name="Hempe F."/>
            <person name="Henrissat B."/>
            <person name="Hoppner M.P."/>
            <person name="Ishida K.-I."/>
            <person name="Kim E."/>
            <person name="Koreny L."/>
            <person name="Kroth P.G."/>
            <person name="Liu Y."/>
            <person name="Malik S.-B."/>
            <person name="Maier U.G."/>
            <person name="McRose D."/>
            <person name="Mock T."/>
            <person name="Neilson J.A."/>
            <person name="Onodera N.T."/>
            <person name="Poole A.M."/>
            <person name="Pritham E.J."/>
            <person name="Richards T.A."/>
            <person name="Rocap G."/>
            <person name="Roy S.W."/>
            <person name="Sarai C."/>
            <person name="Schaack S."/>
            <person name="Shirato S."/>
            <person name="Slamovits C.H."/>
            <person name="Spencer D.F."/>
            <person name="Suzuki S."/>
            <person name="Worden A.Z."/>
            <person name="Zauner S."/>
            <person name="Barry K."/>
            <person name="Bell C."/>
            <person name="Bharti A.K."/>
            <person name="Crow J.A."/>
            <person name="Grimwood J."/>
            <person name="Kramer R."/>
            <person name="Lindquist E."/>
            <person name="Lucas S."/>
            <person name="Salamov A."/>
            <person name="McFadden G.I."/>
            <person name="Lane C.E."/>
            <person name="Keeling P.J."/>
            <person name="Gray M.W."/>
            <person name="Grigoriev I.V."/>
            <person name="Archibald J.M."/>
        </authorList>
    </citation>
    <scope>NUCLEOTIDE SEQUENCE</scope>
    <source>
        <strain evidence="3">CCMP2712</strain>
    </source>
</reference>
<accession>L1IBP6</accession>
<organism evidence="1">
    <name type="scientific">Guillardia theta (strain CCMP2712)</name>
    <name type="common">Cryptophyte</name>
    <dbReference type="NCBI Taxonomy" id="905079"/>
    <lineage>
        <taxon>Eukaryota</taxon>
        <taxon>Cryptophyceae</taxon>
        <taxon>Pyrenomonadales</taxon>
        <taxon>Geminigeraceae</taxon>
        <taxon>Guillardia</taxon>
    </lineage>
</organism>
<evidence type="ECO:0000313" key="1">
    <source>
        <dbReference type="EMBL" id="EKX33676.1"/>
    </source>
</evidence>
<dbReference type="EMBL" id="JH993133">
    <property type="protein sequence ID" value="EKX33676.1"/>
    <property type="molecule type" value="Genomic_DNA"/>
</dbReference>
<name>L1IBP6_GUITC</name>
<evidence type="ECO:0000313" key="3">
    <source>
        <dbReference type="Proteomes" id="UP000011087"/>
    </source>
</evidence>
<evidence type="ECO:0000313" key="2">
    <source>
        <dbReference type="EnsemblProtists" id="EKX33676"/>
    </source>
</evidence>
<proteinExistence type="predicted"/>
<protein>
    <submittedName>
        <fullName evidence="1 2">Uncharacterized protein</fullName>
    </submittedName>
</protein>
<dbReference type="HOGENOM" id="CLU_1698850_0_0_1"/>